<reference evidence="4 5" key="1">
    <citation type="submission" date="2007-01" db="EMBL/GenBank/DDBJ databases">
        <authorList>
            <person name="Haygood M."/>
            <person name="Podell S."/>
            <person name="Anderson C."/>
            <person name="Hopkinson B."/>
            <person name="Roe K."/>
            <person name="Barbeau K."/>
            <person name="Gaasterland T."/>
            <person name="Ferriera S."/>
            <person name="Johnson J."/>
            <person name="Kravitz S."/>
            <person name="Beeson K."/>
            <person name="Sutton G."/>
            <person name="Rogers Y.-H."/>
            <person name="Friedman R."/>
            <person name="Frazier M."/>
            <person name="Venter J.C."/>
        </authorList>
    </citation>
    <scope>NUCLEOTIDE SEQUENCE [LARGE SCALE GENOMIC DNA]</scope>
    <source>
        <strain evidence="4 5">ATCC 23134</strain>
    </source>
</reference>
<dbReference type="Pfam" id="PF07687">
    <property type="entry name" value="M20_dimer"/>
    <property type="match status" value="1"/>
</dbReference>
<dbReference type="PANTHER" id="PTHR11014:SF169">
    <property type="entry name" value="CLAN MH, FAMILY M20, PEPTIDASE T-LIKE METALLOPEPTIDASE"/>
    <property type="match status" value="1"/>
</dbReference>
<keyword evidence="2" id="KW-0464">Manganese</keyword>
<dbReference type="Gene3D" id="3.40.630.10">
    <property type="entry name" value="Zn peptidases"/>
    <property type="match status" value="1"/>
</dbReference>
<dbReference type="GO" id="GO:0016787">
    <property type="term" value="F:hydrolase activity"/>
    <property type="evidence" value="ECO:0007669"/>
    <property type="project" value="UniProtKB-KW"/>
</dbReference>
<evidence type="ECO:0000256" key="1">
    <source>
        <dbReference type="ARBA" id="ARBA00022801"/>
    </source>
</evidence>
<comment type="caution">
    <text evidence="4">The sequence shown here is derived from an EMBL/GenBank/DDBJ whole genome shotgun (WGS) entry which is preliminary data.</text>
</comment>
<dbReference type="eggNOG" id="COG1473">
    <property type="taxonomic scope" value="Bacteria"/>
</dbReference>
<feature type="binding site" evidence="2">
    <location>
        <position position="143"/>
    </location>
    <ligand>
        <name>Mn(2+)</name>
        <dbReference type="ChEBI" id="CHEBI:29035"/>
        <label>2</label>
    </ligand>
</feature>
<evidence type="ECO:0000259" key="3">
    <source>
        <dbReference type="Pfam" id="PF07687"/>
    </source>
</evidence>
<feature type="binding site" evidence="2">
    <location>
        <position position="363"/>
    </location>
    <ligand>
        <name>Mn(2+)</name>
        <dbReference type="ChEBI" id="CHEBI:29035"/>
        <label>2</label>
    </ligand>
</feature>
<name>A1ZPJ8_MICM2</name>
<dbReference type="PIRSF" id="PIRSF005962">
    <property type="entry name" value="Pept_M20D_amidohydro"/>
    <property type="match status" value="1"/>
</dbReference>
<evidence type="ECO:0000313" key="5">
    <source>
        <dbReference type="Proteomes" id="UP000004095"/>
    </source>
</evidence>
<dbReference type="InterPro" id="IPR017439">
    <property type="entry name" value="Amidohydrolase"/>
</dbReference>
<keyword evidence="1" id="KW-0378">Hydrolase</keyword>
<comment type="cofactor">
    <cofactor evidence="2">
        <name>Mn(2+)</name>
        <dbReference type="ChEBI" id="CHEBI:29035"/>
    </cofactor>
    <text evidence="2">The Mn(2+) ion enhances activity.</text>
</comment>
<evidence type="ECO:0000256" key="2">
    <source>
        <dbReference type="PIRSR" id="PIRSR005962-1"/>
    </source>
</evidence>
<dbReference type="InterPro" id="IPR011650">
    <property type="entry name" value="Peptidase_M20_dimer"/>
</dbReference>
<keyword evidence="2" id="KW-0479">Metal-binding</keyword>
<dbReference type="EMBL" id="AAWS01000021">
    <property type="protein sequence ID" value="EAY27737.1"/>
    <property type="molecule type" value="Genomic_DNA"/>
</dbReference>
<feature type="binding site" evidence="2">
    <location>
        <position position="110"/>
    </location>
    <ligand>
        <name>Mn(2+)</name>
        <dbReference type="ChEBI" id="CHEBI:29035"/>
        <label>2</label>
    </ligand>
</feature>
<dbReference type="InterPro" id="IPR002933">
    <property type="entry name" value="Peptidase_M20"/>
</dbReference>
<proteinExistence type="predicted"/>
<dbReference type="PANTHER" id="PTHR11014">
    <property type="entry name" value="PEPTIDASE M20 FAMILY MEMBER"/>
    <property type="match status" value="1"/>
</dbReference>
<accession>A1ZPJ8</accession>
<dbReference type="Gene3D" id="3.30.70.360">
    <property type="match status" value="1"/>
</dbReference>
<organism evidence="4 5">
    <name type="scientific">Microscilla marina ATCC 23134</name>
    <dbReference type="NCBI Taxonomy" id="313606"/>
    <lineage>
        <taxon>Bacteria</taxon>
        <taxon>Pseudomonadati</taxon>
        <taxon>Bacteroidota</taxon>
        <taxon>Cytophagia</taxon>
        <taxon>Cytophagales</taxon>
        <taxon>Microscillaceae</taxon>
        <taxon>Microscilla</taxon>
    </lineage>
</organism>
<dbReference type="SUPFAM" id="SSF55031">
    <property type="entry name" value="Bacterial exopeptidase dimerisation domain"/>
    <property type="match status" value="1"/>
</dbReference>
<protein>
    <submittedName>
        <fullName evidence="4">Cellulose synthesis protein</fullName>
    </submittedName>
</protein>
<dbReference type="Pfam" id="PF01546">
    <property type="entry name" value="Peptidase_M20"/>
    <property type="match status" value="1"/>
</dbReference>
<dbReference type="SUPFAM" id="SSF53187">
    <property type="entry name" value="Zn-dependent exopeptidases"/>
    <property type="match status" value="1"/>
</dbReference>
<dbReference type="InterPro" id="IPR036264">
    <property type="entry name" value="Bact_exopeptidase_dim_dom"/>
</dbReference>
<feature type="binding site" evidence="2">
    <location>
        <position position="169"/>
    </location>
    <ligand>
        <name>Mn(2+)</name>
        <dbReference type="ChEBI" id="CHEBI:29035"/>
        <label>2</label>
    </ligand>
</feature>
<keyword evidence="5" id="KW-1185">Reference proteome</keyword>
<dbReference type="NCBIfam" id="TIGR01891">
    <property type="entry name" value="amidohydrolases"/>
    <property type="match status" value="1"/>
</dbReference>
<dbReference type="GO" id="GO:0046872">
    <property type="term" value="F:metal ion binding"/>
    <property type="evidence" value="ECO:0007669"/>
    <property type="project" value="UniProtKB-KW"/>
</dbReference>
<evidence type="ECO:0000313" key="4">
    <source>
        <dbReference type="EMBL" id="EAY27737.1"/>
    </source>
</evidence>
<dbReference type="AlphaFoldDB" id="A1ZPJ8"/>
<feature type="binding site" evidence="2">
    <location>
        <position position="112"/>
    </location>
    <ligand>
        <name>Mn(2+)</name>
        <dbReference type="ChEBI" id="CHEBI:29035"/>
        <label>2</label>
    </ligand>
</feature>
<gene>
    <name evidence="4" type="ORF">M23134_03806</name>
</gene>
<dbReference type="Proteomes" id="UP000004095">
    <property type="component" value="Unassembled WGS sequence"/>
</dbReference>
<sequence length="389" mass="42426">MSIKLFYKKMNTVSETLSASQLSHFRKTLHQYPEVSNQEHQTAQRVVDFLKKYSPKQLLEQVGGTGVVATFEGAQPGKHVLIRCELDALPIAEINDFAHKSISEGVGHKCGHDGHMAIVAGLAPFLQDLPKGKVSLLFQPAEETGEGALQMLDDEKFKAIQPDYVFALHNLPGSPLHQILVKPGAFSAASKGMIVRLIGETSHAAEPQDGKSPALAMAAIVQMLDGLPTAHSFEDFTLITVVHALLGEIAFGTTPGYAEVRATLRTFSNKDMQKLTNEAVSQAQAIAQKYDLGIEIAWTEAFAAAVNNVACVETIKKVAKSHELELKQVTAPMKWSEDFGQFTERYPGALFGLGAGEHHPQLHNPDYDFPDEILSTGIAMFWGIIQESL</sequence>
<feature type="domain" description="Peptidase M20 dimerisation" evidence="3">
    <location>
        <begin position="191"/>
        <end position="290"/>
    </location>
</feature>